<organism evidence="2 3">
    <name type="scientific">Candidatus Pantoea formicae</name>
    <dbReference type="NCBI Taxonomy" id="2608355"/>
    <lineage>
        <taxon>Bacteria</taxon>
        <taxon>Pseudomonadati</taxon>
        <taxon>Pseudomonadota</taxon>
        <taxon>Gammaproteobacteria</taxon>
        <taxon>Enterobacterales</taxon>
        <taxon>Erwiniaceae</taxon>
        <taxon>Pantoea</taxon>
    </lineage>
</organism>
<evidence type="ECO:0008006" key="4">
    <source>
        <dbReference type="Google" id="ProtNLM"/>
    </source>
</evidence>
<dbReference type="EMBL" id="VWXD01000001">
    <property type="protein sequence ID" value="NIE98460.1"/>
    <property type="molecule type" value="Genomic_DNA"/>
</dbReference>
<feature type="signal peptide" evidence="1">
    <location>
        <begin position="1"/>
        <end position="20"/>
    </location>
</feature>
<evidence type="ECO:0000313" key="3">
    <source>
        <dbReference type="Proteomes" id="UP000780690"/>
    </source>
</evidence>
<evidence type="ECO:0000256" key="1">
    <source>
        <dbReference type="SAM" id="SignalP"/>
    </source>
</evidence>
<dbReference type="Proteomes" id="UP000780690">
    <property type="component" value="Unassembled WGS sequence"/>
</dbReference>
<gene>
    <name evidence="2" type="ORF">F3J38_00025</name>
</gene>
<accession>A0ABX0QSW5</accession>
<dbReference type="PROSITE" id="PS51257">
    <property type="entry name" value="PROKAR_LIPOPROTEIN"/>
    <property type="match status" value="1"/>
</dbReference>
<sequence length="173" mass="18684">MKKLLIGFALIASLAGCSNTSGLDAVSGKDKYTGARTVSVHPHGAACITSQCIMVGAFWTESHKDMALLTVSLANTTDFIRSAEIEIDGKKYQLRDDSDLTRYDSQATGSSAYVQSSKDFLVPLDMVKDITKAKKAWIFVRTGSGQMSNAIIDAQGDSKAYYALQRFVASLPK</sequence>
<comment type="caution">
    <text evidence="2">The sequence shown here is derived from an EMBL/GenBank/DDBJ whole genome shotgun (WGS) entry which is preliminary data.</text>
</comment>
<protein>
    <recommendedName>
        <fullName evidence="4">Lipoprotein</fullName>
    </recommendedName>
</protein>
<name>A0ABX0QSW5_9GAMM</name>
<reference evidence="2 3" key="1">
    <citation type="journal article" date="2019" name="bioRxiv">
        <title>Bacteria contribute to plant secondary compound degradation in a generalist herbivore system.</title>
        <authorList>
            <person name="Francoeur C.B."/>
            <person name="Khadempour L."/>
            <person name="Moreira-Soto R.D."/>
            <person name="Gotting K."/>
            <person name="Book A.J."/>
            <person name="Pinto-Tomas A.A."/>
            <person name="Keefover-Ring K."/>
            <person name="Currie C.R."/>
        </authorList>
    </citation>
    <scope>NUCLEOTIDE SEQUENCE [LARGE SCALE GENOMIC DNA]</scope>
    <source>
        <strain evidence="2 3">Acro-805</strain>
    </source>
</reference>
<evidence type="ECO:0000313" key="2">
    <source>
        <dbReference type="EMBL" id="NIE98460.1"/>
    </source>
</evidence>
<feature type="chain" id="PRO_5045067049" description="Lipoprotein" evidence="1">
    <location>
        <begin position="21"/>
        <end position="173"/>
    </location>
</feature>
<keyword evidence="1" id="KW-0732">Signal</keyword>
<proteinExistence type="predicted"/>
<keyword evidence="3" id="KW-1185">Reference proteome</keyword>
<dbReference type="RefSeq" id="WP_167133837.1">
    <property type="nucleotide sequence ID" value="NZ_VWXD01000001.1"/>
</dbReference>